<evidence type="ECO:0000256" key="1">
    <source>
        <dbReference type="ARBA" id="ARBA00004123"/>
    </source>
</evidence>
<name>A0AAD9CRX1_PAPLA</name>
<keyword evidence="3" id="KW-0805">Transcription regulation</keyword>
<dbReference type="GO" id="GO:0000981">
    <property type="term" value="F:DNA-binding transcription factor activity, RNA polymerase II-specific"/>
    <property type="evidence" value="ECO:0007669"/>
    <property type="project" value="InterPro"/>
</dbReference>
<evidence type="ECO:0000256" key="4">
    <source>
        <dbReference type="ARBA" id="ARBA00023163"/>
    </source>
</evidence>
<feature type="domain" description="Zn(2)-C6 fungal-type" evidence="7">
    <location>
        <begin position="38"/>
        <end position="69"/>
    </location>
</feature>
<dbReference type="InterPro" id="IPR001138">
    <property type="entry name" value="Zn2Cys6_DnaBD"/>
</dbReference>
<feature type="region of interest" description="Disordered" evidence="6">
    <location>
        <begin position="1"/>
        <end position="30"/>
    </location>
</feature>
<dbReference type="Gene3D" id="4.10.240.10">
    <property type="entry name" value="Zn(2)-C6 fungal-type DNA-binding domain"/>
    <property type="match status" value="1"/>
</dbReference>
<dbReference type="PROSITE" id="PS50048">
    <property type="entry name" value="ZN2_CY6_FUNGAL_2"/>
    <property type="match status" value="1"/>
</dbReference>
<evidence type="ECO:0000256" key="2">
    <source>
        <dbReference type="ARBA" id="ARBA00022723"/>
    </source>
</evidence>
<dbReference type="CDD" id="cd00067">
    <property type="entry name" value="GAL4"/>
    <property type="match status" value="1"/>
</dbReference>
<keyword evidence="9" id="KW-1185">Reference proteome</keyword>
<evidence type="ECO:0000313" key="8">
    <source>
        <dbReference type="EMBL" id="KAK1920764.1"/>
    </source>
</evidence>
<evidence type="ECO:0000256" key="5">
    <source>
        <dbReference type="ARBA" id="ARBA00023242"/>
    </source>
</evidence>
<dbReference type="AlphaFoldDB" id="A0AAD9CRX1"/>
<gene>
    <name evidence="8" type="ORF">DB88DRAFT_106248</name>
</gene>
<keyword evidence="2" id="KW-0479">Metal-binding</keyword>
<dbReference type="PANTHER" id="PTHR47338:SF5">
    <property type="entry name" value="ZN(II)2CYS6 TRANSCRIPTION FACTOR (EUROFUNG)"/>
    <property type="match status" value="1"/>
</dbReference>
<comment type="subcellular location">
    <subcellularLocation>
        <location evidence="1">Nucleus</location>
    </subcellularLocation>
</comment>
<comment type="caution">
    <text evidence="8">The sequence shown here is derived from an EMBL/GenBank/DDBJ whole genome shotgun (WGS) entry which is preliminary data.</text>
</comment>
<reference evidence="8" key="1">
    <citation type="submission" date="2023-02" db="EMBL/GenBank/DDBJ databases">
        <title>Identification and recombinant expression of a fungal hydrolase from Papiliotrema laurentii that hydrolyzes apple cutin and clears colloidal polyester polyurethane.</title>
        <authorList>
            <consortium name="DOE Joint Genome Institute"/>
            <person name="Roman V.A."/>
            <person name="Bojanowski C."/>
            <person name="Crable B.R."/>
            <person name="Wagner D.N."/>
            <person name="Hung C.S."/>
            <person name="Nadeau L.J."/>
            <person name="Schratz L."/>
            <person name="Haridas S."/>
            <person name="Pangilinan J."/>
            <person name="Lipzen A."/>
            <person name="Na H."/>
            <person name="Yan M."/>
            <person name="Ng V."/>
            <person name="Grigoriev I.V."/>
            <person name="Spatafora J.W."/>
            <person name="Barlow D."/>
            <person name="Biffinger J."/>
            <person name="Kelley-Loughnane N."/>
            <person name="Varaljay V.A."/>
            <person name="Crookes-Goodson W.J."/>
        </authorList>
    </citation>
    <scope>NUCLEOTIDE SEQUENCE</scope>
    <source>
        <strain evidence="8">5307AH</strain>
    </source>
</reference>
<dbReference type="GO" id="GO:0005634">
    <property type="term" value="C:nucleus"/>
    <property type="evidence" value="ECO:0007669"/>
    <property type="project" value="UniProtKB-SubCell"/>
</dbReference>
<organism evidence="8 9">
    <name type="scientific">Papiliotrema laurentii</name>
    <name type="common">Cryptococcus laurentii</name>
    <dbReference type="NCBI Taxonomy" id="5418"/>
    <lineage>
        <taxon>Eukaryota</taxon>
        <taxon>Fungi</taxon>
        <taxon>Dikarya</taxon>
        <taxon>Basidiomycota</taxon>
        <taxon>Agaricomycotina</taxon>
        <taxon>Tremellomycetes</taxon>
        <taxon>Tremellales</taxon>
        <taxon>Rhynchogastremaceae</taxon>
        <taxon>Papiliotrema</taxon>
    </lineage>
</organism>
<evidence type="ECO:0000259" key="7">
    <source>
        <dbReference type="PROSITE" id="PS50048"/>
    </source>
</evidence>
<dbReference type="PANTHER" id="PTHR47338">
    <property type="entry name" value="ZN(II)2CYS6 TRANSCRIPTION FACTOR (EUROFUNG)-RELATED"/>
    <property type="match status" value="1"/>
</dbReference>
<keyword evidence="4" id="KW-0804">Transcription</keyword>
<evidence type="ECO:0000256" key="6">
    <source>
        <dbReference type="SAM" id="MobiDB-lite"/>
    </source>
</evidence>
<dbReference type="EMBL" id="JAODAN010000012">
    <property type="protein sequence ID" value="KAK1920764.1"/>
    <property type="molecule type" value="Genomic_DNA"/>
</dbReference>
<dbReference type="Pfam" id="PF00172">
    <property type="entry name" value="Zn_clus"/>
    <property type="match status" value="1"/>
</dbReference>
<keyword evidence="5" id="KW-0539">Nucleus</keyword>
<dbReference type="SUPFAM" id="SSF57701">
    <property type="entry name" value="Zn2/Cys6 DNA-binding domain"/>
    <property type="match status" value="1"/>
</dbReference>
<evidence type="ECO:0000313" key="9">
    <source>
        <dbReference type="Proteomes" id="UP001182556"/>
    </source>
</evidence>
<dbReference type="GO" id="GO:0008270">
    <property type="term" value="F:zinc ion binding"/>
    <property type="evidence" value="ECO:0007669"/>
    <property type="project" value="InterPro"/>
</dbReference>
<dbReference type="InterPro" id="IPR050815">
    <property type="entry name" value="TF_fung"/>
</dbReference>
<proteinExistence type="predicted"/>
<evidence type="ECO:0000256" key="3">
    <source>
        <dbReference type="ARBA" id="ARBA00023015"/>
    </source>
</evidence>
<protein>
    <recommendedName>
        <fullName evidence="7">Zn(2)-C6 fungal-type domain-containing protein</fullName>
    </recommendedName>
</protein>
<accession>A0AAD9CRX1</accession>
<dbReference type="PROSITE" id="PS00463">
    <property type="entry name" value="ZN2_CY6_FUNGAL_1"/>
    <property type="match status" value="1"/>
</dbReference>
<dbReference type="SMART" id="SM00066">
    <property type="entry name" value="GAL4"/>
    <property type="match status" value="1"/>
</dbReference>
<sequence length="664" mass="73368">MDAEDPDGLGEARRSPSDAGPASKRARMADKAARIPQACVRCRSQKMKCIGAIDPPCRRCRKTGALCEFVPRANAAIPLDSPTPFPSNTCTEAWRNEMGRRVNLVENQLSRLLALSDEASLDRRPASASRAEGPSAPPVVNPSDPFSGMLLAIERAKQLPGTASGVGKAWDREVLVSLWSSFQTHLPDVHFFSKLPSFSNPSPLLALAVLCLAASHHPDPTLARYEKTFIEAFSVSLGHLTHSSGEHESTSFEDVLAIILAGLSSLGWISGIGYWASLGYRLWLDGIAEETEERLTHWRGLWEGLRTLELEHCSLHLSQPILPRHPPHAMFAEARDGLRALRSGRADRPASPVPDSASTALGDLYQIMQEQLPHLVGKGYQTLWSKMNPRTVEDLPNHLDGIQRCTEWTELIDKWFSRSVRQTYNSGSYVRTIIQLNYHLHRIYIFSLPTSDTSDALRSLPREFQAGLIESSRIALKIHATGFDVWSSWDLIVLTLACVMLLRSLNRDALGMHPDHRLVLDYYEKLRLRSGGSQSGLRQHLCRRLQAELYKDTAYVGKEPSTSGAPALATATSGGLEDSQPWFMTQPDLFDHQSNLSDQALLDIFAHNAPDEVPSPFRSAPLDLAGDSSATQDALSLPGWPAYLLDLFNQNTEAGPVDRSWVGL</sequence>
<dbReference type="Proteomes" id="UP001182556">
    <property type="component" value="Unassembled WGS sequence"/>
</dbReference>
<dbReference type="InterPro" id="IPR036864">
    <property type="entry name" value="Zn2-C6_fun-type_DNA-bd_sf"/>
</dbReference>